<keyword evidence="5" id="KW-0879">Wnt signaling pathway</keyword>
<proteinExistence type="inferred from homology"/>
<dbReference type="GO" id="GO:0039706">
    <property type="term" value="F:co-receptor binding"/>
    <property type="evidence" value="ECO:0007669"/>
    <property type="project" value="TreeGrafter"/>
</dbReference>
<evidence type="ECO:0000256" key="2">
    <source>
        <dbReference type="ARBA" id="ARBA00010842"/>
    </source>
</evidence>
<comment type="subcellular location">
    <subcellularLocation>
        <location evidence="1">Secreted</location>
    </subcellularLocation>
</comment>
<gene>
    <name evidence="11 12" type="primary">DKKL1</name>
</gene>
<evidence type="ECO:0000256" key="8">
    <source>
        <dbReference type="SAM" id="SignalP"/>
    </source>
</evidence>
<keyword evidence="4" id="KW-0964">Secreted</keyword>
<dbReference type="InterPro" id="IPR006796">
    <property type="entry name" value="Dickkopf_N"/>
</dbReference>
<keyword evidence="7" id="KW-1015">Disulfide bond</keyword>
<dbReference type="PANTHER" id="PTHR12113">
    <property type="entry name" value="DICKKOPF3-LIKE 3"/>
    <property type="match status" value="1"/>
</dbReference>
<organism evidence="11">
    <name type="scientific">Alligator sinensis</name>
    <name type="common">Chinese alligator</name>
    <dbReference type="NCBI Taxonomy" id="38654"/>
    <lineage>
        <taxon>Eukaryota</taxon>
        <taxon>Metazoa</taxon>
        <taxon>Chordata</taxon>
        <taxon>Craniata</taxon>
        <taxon>Vertebrata</taxon>
        <taxon>Euteleostomi</taxon>
        <taxon>Archelosauria</taxon>
        <taxon>Archosauria</taxon>
        <taxon>Crocodylia</taxon>
        <taxon>Alligatoridae</taxon>
        <taxon>Alligatorinae</taxon>
        <taxon>Alligator</taxon>
    </lineage>
</organism>
<sequence length="369" mass="41094">MAARGLPGALGALLLLLLLAWEGAGAPALLPPAALQRLLGDLSSMMQRSREEMGQMEEGFETHVDFSKLPPNYHDEEKEERRVGNATVYSHREINKVTDNQTGETVFSEKTVTSIEQGDRHLLENWKGCMGDDDCRKDQFCSSSFVVSQCQECKAKDTVCQRDGECCLGYLCVWGKCTAGVSRGEGGTRCDPLQDECAPGLCCISYAFFPFPICAPYLTEGEVCQSLDGTLLSLMAWEGLGRSGQYCPCAQELMCRSNGFGMTSTCQRPEGNEDFGRLGQQLSFFQPSMVRRDEEVAYYDTNALPWQLQDAQMVVDTGHIKKPREELTDDYEGENLLLDKDTNNPDQLNFQELKQLANQMGQYFGPGFY</sequence>
<evidence type="ECO:0000256" key="4">
    <source>
        <dbReference type="ARBA" id="ARBA00022525"/>
    </source>
</evidence>
<dbReference type="RefSeq" id="XP_025052260.1">
    <property type="nucleotide sequence ID" value="XM_025196475.1"/>
</dbReference>
<feature type="domain" description="Dickkopf N-terminal cysteine-rich" evidence="9">
    <location>
        <begin position="129"/>
        <end position="178"/>
    </location>
</feature>
<evidence type="ECO:0000256" key="1">
    <source>
        <dbReference type="ARBA" id="ARBA00004613"/>
    </source>
</evidence>
<evidence type="ECO:0000313" key="10">
    <source>
        <dbReference type="Proteomes" id="UP000189705"/>
    </source>
</evidence>
<dbReference type="InterPro" id="IPR039863">
    <property type="entry name" value="DKK1-4"/>
</dbReference>
<dbReference type="Pfam" id="PF04706">
    <property type="entry name" value="Dickkopf_N"/>
    <property type="match status" value="1"/>
</dbReference>
<dbReference type="eggNOG" id="KOG1218">
    <property type="taxonomic scope" value="Eukaryota"/>
</dbReference>
<evidence type="ECO:0000256" key="6">
    <source>
        <dbReference type="ARBA" id="ARBA00022729"/>
    </source>
</evidence>
<dbReference type="KEGG" id="asn:102374103"/>
<reference evidence="11" key="1">
    <citation type="submission" date="2022-04" db="UniProtKB">
        <authorList>
            <consortium name="RefSeq"/>
        </authorList>
    </citation>
    <scope>IDENTIFICATION</scope>
</reference>
<dbReference type="PANTHER" id="PTHR12113:SF8">
    <property type="entry name" value="DICKKOPF-RELATED PROTEIN 3"/>
    <property type="match status" value="1"/>
</dbReference>
<dbReference type="Gene3D" id="2.10.80.10">
    <property type="entry name" value="Lipase, subunit A"/>
    <property type="match status" value="1"/>
</dbReference>
<evidence type="ECO:0000259" key="9">
    <source>
        <dbReference type="Pfam" id="PF04706"/>
    </source>
</evidence>
<dbReference type="GO" id="GO:0048019">
    <property type="term" value="F:receptor antagonist activity"/>
    <property type="evidence" value="ECO:0007669"/>
    <property type="project" value="TreeGrafter"/>
</dbReference>
<evidence type="ECO:0000313" key="12">
    <source>
        <dbReference type="RefSeq" id="XP_025052260.1"/>
    </source>
</evidence>
<dbReference type="GO" id="GO:0090090">
    <property type="term" value="P:negative regulation of canonical Wnt signaling pathway"/>
    <property type="evidence" value="ECO:0007669"/>
    <property type="project" value="TreeGrafter"/>
</dbReference>
<accession>A0A1U7R034</accession>
<dbReference type="AlphaFoldDB" id="A0A1U7R034"/>
<evidence type="ECO:0000256" key="3">
    <source>
        <dbReference type="ARBA" id="ARBA00022473"/>
    </source>
</evidence>
<evidence type="ECO:0000313" key="11">
    <source>
        <dbReference type="RefSeq" id="XP_006014989.1"/>
    </source>
</evidence>
<keyword evidence="6 8" id="KW-0732">Signal</keyword>
<dbReference type="RefSeq" id="XP_006014989.1">
    <property type="nucleotide sequence ID" value="XM_006014927.3"/>
</dbReference>
<dbReference type="Proteomes" id="UP000189705">
    <property type="component" value="Unplaced"/>
</dbReference>
<protein>
    <submittedName>
        <fullName evidence="11 12">Dickkopf-like protein 1 isoform X2</fullName>
    </submittedName>
</protein>
<keyword evidence="3" id="KW-0217">Developmental protein</keyword>
<dbReference type="CTD" id="27120"/>
<name>A0A1U7R034_ALLSI</name>
<feature type="signal peptide" evidence="8">
    <location>
        <begin position="1"/>
        <end position="25"/>
    </location>
</feature>
<evidence type="ECO:0000256" key="5">
    <source>
        <dbReference type="ARBA" id="ARBA00022687"/>
    </source>
</evidence>
<keyword evidence="10" id="KW-1185">Reference proteome</keyword>
<dbReference type="GO" id="GO:0005615">
    <property type="term" value="C:extracellular space"/>
    <property type="evidence" value="ECO:0007669"/>
    <property type="project" value="TreeGrafter"/>
</dbReference>
<feature type="chain" id="PRO_5044566377" evidence="8">
    <location>
        <begin position="26"/>
        <end position="369"/>
    </location>
</feature>
<dbReference type="GeneID" id="102374103"/>
<evidence type="ECO:0000256" key="7">
    <source>
        <dbReference type="ARBA" id="ARBA00023157"/>
    </source>
</evidence>
<dbReference type="GO" id="GO:0016055">
    <property type="term" value="P:Wnt signaling pathway"/>
    <property type="evidence" value="ECO:0007669"/>
    <property type="project" value="UniProtKB-KW"/>
</dbReference>
<comment type="similarity">
    <text evidence="2">Belongs to the dickkopf family.</text>
</comment>